<keyword evidence="7 8" id="KW-0472">Membrane</keyword>
<evidence type="ECO:0000256" key="6">
    <source>
        <dbReference type="ARBA" id="ARBA00022989"/>
    </source>
</evidence>
<evidence type="ECO:0000313" key="11">
    <source>
        <dbReference type="Proteomes" id="UP000034087"/>
    </source>
</evidence>
<keyword evidence="3" id="KW-1003">Cell membrane</keyword>
<evidence type="ECO:0000256" key="8">
    <source>
        <dbReference type="SAM" id="Phobius"/>
    </source>
</evidence>
<evidence type="ECO:0000256" key="1">
    <source>
        <dbReference type="ARBA" id="ARBA00004429"/>
    </source>
</evidence>
<reference evidence="10 11" key="1">
    <citation type="journal article" date="2015" name="Nature">
        <title>rRNA introns, odd ribosomes, and small enigmatic genomes across a large radiation of phyla.</title>
        <authorList>
            <person name="Brown C.T."/>
            <person name="Hug L.A."/>
            <person name="Thomas B.C."/>
            <person name="Sharon I."/>
            <person name="Castelle C.J."/>
            <person name="Singh A."/>
            <person name="Wilkins M.J."/>
            <person name="Williams K.H."/>
            <person name="Banfield J.F."/>
        </authorList>
    </citation>
    <scope>NUCLEOTIDE SEQUENCE [LARGE SCALE GENOMIC DNA]</scope>
</reference>
<protein>
    <submittedName>
        <fullName evidence="10">Type IV pilin</fullName>
    </submittedName>
</protein>
<dbReference type="Proteomes" id="UP000034087">
    <property type="component" value="Unassembled WGS sequence"/>
</dbReference>
<evidence type="ECO:0000256" key="7">
    <source>
        <dbReference type="ARBA" id="ARBA00023136"/>
    </source>
</evidence>
<organism evidence="10 11">
    <name type="scientific">Candidatus Giovannonibacteria bacterium GW2011_GWA1_44_25</name>
    <dbReference type="NCBI Taxonomy" id="1618645"/>
    <lineage>
        <taxon>Bacteria</taxon>
        <taxon>Candidatus Giovannoniibacteriota</taxon>
    </lineage>
</organism>
<dbReference type="PANTHER" id="PTHR30012:SF0">
    <property type="entry name" value="TYPE II SECRETION SYSTEM PROTEIN F-RELATED"/>
    <property type="match status" value="1"/>
</dbReference>
<feature type="domain" description="Type II secretion system protein GspF" evidence="9">
    <location>
        <begin position="73"/>
        <end position="195"/>
    </location>
</feature>
<comment type="similarity">
    <text evidence="2">Belongs to the GSP F family.</text>
</comment>
<feature type="domain" description="Type II secretion system protein GspF" evidence="9">
    <location>
        <begin position="276"/>
        <end position="397"/>
    </location>
</feature>
<dbReference type="PANTHER" id="PTHR30012">
    <property type="entry name" value="GENERAL SECRETION PATHWAY PROTEIN"/>
    <property type="match status" value="1"/>
</dbReference>
<feature type="transmembrane region" description="Helical" evidence="8">
    <location>
        <begin position="378"/>
        <end position="399"/>
    </location>
</feature>
<feature type="transmembrane region" description="Helical" evidence="8">
    <location>
        <begin position="214"/>
        <end position="240"/>
    </location>
</feature>
<evidence type="ECO:0000256" key="3">
    <source>
        <dbReference type="ARBA" id="ARBA00022475"/>
    </source>
</evidence>
<evidence type="ECO:0000256" key="2">
    <source>
        <dbReference type="ARBA" id="ARBA00005745"/>
    </source>
</evidence>
<evidence type="ECO:0000259" key="9">
    <source>
        <dbReference type="Pfam" id="PF00482"/>
    </source>
</evidence>
<dbReference type="InterPro" id="IPR042094">
    <property type="entry name" value="T2SS_GspF_sf"/>
</dbReference>
<name>A0A0G1ILN2_9BACT</name>
<evidence type="ECO:0000256" key="4">
    <source>
        <dbReference type="ARBA" id="ARBA00022519"/>
    </source>
</evidence>
<comment type="caution">
    <text evidence="10">The sequence shown here is derived from an EMBL/GenBank/DDBJ whole genome shotgun (WGS) entry which is preliminary data.</text>
</comment>
<keyword evidence="4" id="KW-0997">Cell inner membrane</keyword>
<sequence>MQFNYKARTGEGEGTEGTIEAASLDLAVASLQRRNFLVISIEPVEEAAGVIGRVAEWFGIFERIPGETIVILTRQLSTLFEAKVPIVESLKILIGEVDNKRLRRHISDLLDDIQGGMAMSQAMARHPEVFSRFYVAMVRSGEESGKLEEIFGFLADYLERNFELVRKARNALIYPAFVLSTFIVVMSLMLVFVIPGLADILLESGQAIPVYTRAVIGISSFLRSFGLVFLALLAVAGVFLARYARTESGKVYFARLTISTPLIGGLYKKIYLSRIADNLHTLLSGGITVVRALEITSEVVGNEIYRRILLDSMETVKGGSMISDALGKYEDVPPLLSQMIRIGEETGRLDHILNSVANFYRRDVDSFIDNLVSLIEPVLIVALGLGVGFLVAAVLVPIYNISTAF</sequence>
<evidence type="ECO:0000313" key="10">
    <source>
        <dbReference type="EMBL" id="KKT59818.1"/>
    </source>
</evidence>
<gene>
    <name evidence="10" type="ORF">UW53_C0007G0036</name>
</gene>
<accession>A0A0G1ILN2</accession>
<dbReference type="InterPro" id="IPR018076">
    <property type="entry name" value="T2SS_GspF_dom"/>
</dbReference>
<dbReference type="EMBL" id="LCIR01000007">
    <property type="protein sequence ID" value="KKT59818.1"/>
    <property type="molecule type" value="Genomic_DNA"/>
</dbReference>
<dbReference type="FunFam" id="1.20.81.30:FF:000001">
    <property type="entry name" value="Type II secretion system protein F"/>
    <property type="match status" value="1"/>
</dbReference>
<dbReference type="PRINTS" id="PR00812">
    <property type="entry name" value="BCTERIALGSPF"/>
</dbReference>
<proteinExistence type="inferred from homology"/>
<dbReference type="Pfam" id="PF00482">
    <property type="entry name" value="T2SSF"/>
    <property type="match status" value="2"/>
</dbReference>
<dbReference type="GO" id="GO:0005886">
    <property type="term" value="C:plasma membrane"/>
    <property type="evidence" value="ECO:0007669"/>
    <property type="project" value="UniProtKB-SubCell"/>
</dbReference>
<keyword evidence="5 8" id="KW-0812">Transmembrane</keyword>
<dbReference type="Gene3D" id="1.20.81.30">
    <property type="entry name" value="Type II secretion system (T2SS), domain F"/>
    <property type="match status" value="2"/>
</dbReference>
<keyword evidence="6 8" id="KW-1133">Transmembrane helix</keyword>
<evidence type="ECO:0000256" key="5">
    <source>
        <dbReference type="ARBA" id="ARBA00022692"/>
    </source>
</evidence>
<dbReference type="InterPro" id="IPR003004">
    <property type="entry name" value="GspF/PilC"/>
</dbReference>
<comment type="subcellular location">
    <subcellularLocation>
        <location evidence="1">Cell inner membrane</location>
        <topology evidence="1">Multi-pass membrane protein</topology>
    </subcellularLocation>
</comment>
<dbReference type="AlphaFoldDB" id="A0A0G1ILN2"/>
<feature type="transmembrane region" description="Helical" evidence="8">
    <location>
        <begin position="172"/>
        <end position="194"/>
    </location>
</feature>